<dbReference type="SUPFAM" id="SSF102462">
    <property type="entry name" value="Peptidyl-tRNA hydrolase II"/>
    <property type="match status" value="1"/>
</dbReference>
<evidence type="ECO:0000256" key="3">
    <source>
        <dbReference type="ARBA" id="ARBA00048707"/>
    </source>
</evidence>
<evidence type="ECO:0000313" key="4">
    <source>
        <dbReference type="EMBL" id="KAG9396350.1"/>
    </source>
</evidence>
<evidence type="ECO:0000313" key="5">
    <source>
        <dbReference type="Proteomes" id="UP000717585"/>
    </source>
</evidence>
<protein>
    <recommendedName>
        <fullName evidence="1">peptidyl-tRNA hydrolase</fullName>
        <ecNumber evidence="1">3.1.1.29</ecNumber>
    </recommendedName>
</protein>
<keyword evidence="5" id="KW-1185">Reference proteome</keyword>
<dbReference type="InterPro" id="IPR023476">
    <property type="entry name" value="Pep_tRNA_hydro_II_dom_sf"/>
</dbReference>
<accession>A0A8J6AZY4</accession>
<evidence type="ECO:0000256" key="1">
    <source>
        <dbReference type="ARBA" id="ARBA00013260"/>
    </source>
</evidence>
<dbReference type="PANTHER" id="PTHR46194">
    <property type="entry name" value="PEPTIDYL-TRNA HYDROLASE PTRHD1-RELATED"/>
    <property type="match status" value="1"/>
</dbReference>
<dbReference type="Gene3D" id="3.40.1490.10">
    <property type="entry name" value="Bit1"/>
    <property type="match status" value="1"/>
</dbReference>
<proteinExistence type="predicted"/>
<comment type="catalytic activity">
    <reaction evidence="3">
        <text>an N-acyl-L-alpha-aminoacyl-tRNA + H2O = an N-acyl-L-amino acid + a tRNA + H(+)</text>
        <dbReference type="Rhea" id="RHEA:54448"/>
        <dbReference type="Rhea" id="RHEA-COMP:10123"/>
        <dbReference type="Rhea" id="RHEA-COMP:13883"/>
        <dbReference type="ChEBI" id="CHEBI:15377"/>
        <dbReference type="ChEBI" id="CHEBI:15378"/>
        <dbReference type="ChEBI" id="CHEBI:59874"/>
        <dbReference type="ChEBI" id="CHEBI:78442"/>
        <dbReference type="ChEBI" id="CHEBI:138191"/>
        <dbReference type="EC" id="3.1.1.29"/>
    </reaction>
</comment>
<dbReference type="InterPro" id="IPR002833">
    <property type="entry name" value="PTH2"/>
</dbReference>
<name>A0A8J6AZY4_9EUKA</name>
<reference evidence="4" key="1">
    <citation type="submission" date="2021-05" db="EMBL/GenBank/DDBJ databases">
        <title>A free-living protist that lacks canonical eukaryotic 1 DNA replication and segregation systems.</title>
        <authorList>
            <person name="Salas-Leiva D.E."/>
            <person name="Tromer E.C."/>
            <person name="Curtis B.A."/>
            <person name="Jerlstrom-Hultqvist J."/>
            <person name="Kolisko M."/>
            <person name="Yi Z."/>
            <person name="Salas-Leiva J.S."/>
            <person name="Gallot-Lavallee L."/>
            <person name="Kops G.J.P.L."/>
            <person name="Archibald J.M."/>
            <person name="Simpson A.G.B."/>
            <person name="Roger A.J."/>
        </authorList>
    </citation>
    <scope>NUCLEOTIDE SEQUENCE</scope>
    <source>
        <strain evidence="4">BICM</strain>
    </source>
</reference>
<dbReference type="GO" id="GO:0004045">
    <property type="term" value="F:peptidyl-tRNA hydrolase activity"/>
    <property type="evidence" value="ECO:0007669"/>
    <property type="project" value="UniProtKB-EC"/>
</dbReference>
<comment type="caution">
    <text evidence="4">The sequence shown here is derived from an EMBL/GenBank/DDBJ whole genome shotgun (WGS) entry which is preliminary data.</text>
</comment>
<dbReference type="OrthoDB" id="201213at2759"/>
<dbReference type="EMBL" id="JAHDYR010000006">
    <property type="protein sequence ID" value="KAG9396350.1"/>
    <property type="molecule type" value="Genomic_DNA"/>
</dbReference>
<dbReference type="AlphaFoldDB" id="A0A8J6AZY4"/>
<gene>
    <name evidence="4" type="ORF">J8273_2081</name>
</gene>
<dbReference type="Proteomes" id="UP000717585">
    <property type="component" value="Unassembled WGS sequence"/>
</dbReference>
<keyword evidence="2 4" id="KW-0378">Hydrolase</keyword>
<dbReference type="PANTHER" id="PTHR46194:SF1">
    <property type="entry name" value="PEPTIDYL-TRNA HYDROLASE PTRHD1-RELATED"/>
    <property type="match status" value="1"/>
</dbReference>
<dbReference type="Pfam" id="PF01981">
    <property type="entry name" value="PTH2"/>
    <property type="match status" value="1"/>
</dbReference>
<organism evidence="4 5">
    <name type="scientific">Carpediemonas membranifera</name>
    <dbReference type="NCBI Taxonomy" id="201153"/>
    <lineage>
        <taxon>Eukaryota</taxon>
        <taxon>Metamonada</taxon>
        <taxon>Carpediemonas-like organisms</taxon>
        <taxon>Carpediemonas</taxon>
    </lineage>
</organism>
<sequence>MSEGTDVIQAVIVRKDLDWPMGAICSQVSHASNALWAQHGSDHPLLAQYTAEYEGMTTVVCGIATEEKLRNLAAKIAADETLLSHLWVEQPENIPSALAVIGVRDTVRSYTKRLKLL</sequence>
<dbReference type="InterPro" id="IPR042237">
    <property type="entry name" value="PTRHD1"/>
</dbReference>
<dbReference type="EC" id="3.1.1.29" evidence="1"/>
<evidence type="ECO:0000256" key="2">
    <source>
        <dbReference type="ARBA" id="ARBA00022801"/>
    </source>
</evidence>